<comment type="caution">
    <text evidence="5">The sequence shown here is derived from an EMBL/GenBank/DDBJ whole genome shotgun (WGS) entry which is preliminary data.</text>
</comment>
<reference evidence="5 6" key="1">
    <citation type="submission" date="2019-06" db="EMBL/GenBank/DDBJ databases">
        <title>Sequencing the genomes of 1000 actinobacteria strains.</title>
        <authorList>
            <person name="Klenk H.-P."/>
        </authorList>
    </citation>
    <scope>NUCLEOTIDE SEQUENCE [LARGE SCALE GENOMIC DNA]</scope>
    <source>
        <strain evidence="5 6">DSM 102200</strain>
    </source>
</reference>
<dbReference type="GO" id="GO:0071949">
    <property type="term" value="F:FAD binding"/>
    <property type="evidence" value="ECO:0007669"/>
    <property type="project" value="InterPro"/>
</dbReference>
<evidence type="ECO:0000313" key="6">
    <source>
        <dbReference type="Proteomes" id="UP000316096"/>
    </source>
</evidence>
<protein>
    <submittedName>
        <fullName evidence="5">2-polyprenyl-6-methoxyphenol hydroxylase-like FAD-dependent oxidoreductase</fullName>
    </submittedName>
</protein>
<dbReference type="Gene3D" id="3.40.30.120">
    <property type="match status" value="1"/>
</dbReference>
<accession>A0A543CMA7</accession>
<dbReference type="RefSeq" id="WP_141956858.1">
    <property type="nucleotide sequence ID" value="NZ_VFOZ01000001.1"/>
</dbReference>
<proteinExistence type="predicted"/>
<dbReference type="InterPro" id="IPR002938">
    <property type="entry name" value="FAD-bd"/>
</dbReference>
<dbReference type="AlphaFoldDB" id="A0A543CMA7"/>
<dbReference type="InterPro" id="IPR036188">
    <property type="entry name" value="FAD/NAD-bd_sf"/>
</dbReference>
<dbReference type="PRINTS" id="PR00420">
    <property type="entry name" value="RNGMNOXGNASE"/>
</dbReference>
<dbReference type="Gene3D" id="3.30.70.2450">
    <property type="match status" value="1"/>
</dbReference>
<feature type="domain" description="FAD-binding" evidence="4">
    <location>
        <begin position="2"/>
        <end position="334"/>
    </location>
</feature>
<dbReference type="PANTHER" id="PTHR43004">
    <property type="entry name" value="TRK SYSTEM POTASSIUM UPTAKE PROTEIN"/>
    <property type="match status" value="1"/>
</dbReference>
<dbReference type="Pfam" id="PF01494">
    <property type="entry name" value="FAD_binding_3"/>
    <property type="match status" value="1"/>
</dbReference>
<dbReference type="Proteomes" id="UP000316096">
    <property type="component" value="Unassembled WGS sequence"/>
</dbReference>
<evidence type="ECO:0000256" key="1">
    <source>
        <dbReference type="ARBA" id="ARBA00001974"/>
    </source>
</evidence>
<dbReference type="PANTHER" id="PTHR43004:SF19">
    <property type="entry name" value="BINDING MONOOXYGENASE, PUTATIVE (JCVI)-RELATED"/>
    <property type="match status" value="1"/>
</dbReference>
<evidence type="ECO:0000259" key="4">
    <source>
        <dbReference type="Pfam" id="PF01494"/>
    </source>
</evidence>
<name>A0A543CMA7_9ACTN</name>
<evidence type="ECO:0000256" key="3">
    <source>
        <dbReference type="ARBA" id="ARBA00022827"/>
    </source>
</evidence>
<dbReference type="SUPFAM" id="SSF51905">
    <property type="entry name" value="FAD/NAD(P)-binding domain"/>
    <property type="match status" value="1"/>
</dbReference>
<keyword evidence="6" id="KW-1185">Reference proteome</keyword>
<dbReference type="Gene3D" id="3.50.50.60">
    <property type="entry name" value="FAD/NAD(P)-binding domain"/>
    <property type="match status" value="1"/>
</dbReference>
<dbReference type="OrthoDB" id="8670884at2"/>
<keyword evidence="3" id="KW-0274">FAD</keyword>
<dbReference type="EMBL" id="VFOZ01000001">
    <property type="protein sequence ID" value="TQL98229.1"/>
    <property type="molecule type" value="Genomic_DNA"/>
</dbReference>
<keyword evidence="2" id="KW-0285">Flavoprotein</keyword>
<comment type="cofactor">
    <cofactor evidence="1">
        <name>FAD</name>
        <dbReference type="ChEBI" id="CHEBI:57692"/>
    </cofactor>
</comment>
<evidence type="ECO:0000256" key="2">
    <source>
        <dbReference type="ARBA" id="ARBA00022630"/>
    </source>
</evidence>
<evidence type="ECO:0000313" key="5">
    <source>
        <dbReference type="EMBL" id="TQL98229.1"/>
    </source>
</evidence>
<dbReference type="GO" id="GO:0016709">
    <property type="term" value="F:oxidoreductase activity, acting on paired donors, with incorporation or reduction of molecular oxygen, NAD(P)H as one donor, and incorporation of one atom of oxygen"/>
    <property type="evidence" value="ECO:0007669"/>
    <property type="project" value="UniProtKB-ARBA"/>
</dbReference>
<gene>
    <name evidence="5" type="ORF">FB559_3849</name>
</gene>
<sequence length="479" mass="50721">MDADVIIAGAGPTGLTVATELALAGVRPIVVEALDVRSGQSKAMNLQPRTAELFDLRGLLPDAGEHAIGRIDGGHFAGVSLDYTALDTRYPYQMGVLQARVEELLEDRLGGLGGDLRRDWRLIGFEQDDEGVTVHGPETLRARCLVGCDGGRSTVRKLLGVAFPGTDATRWNTVADVILGAGTARPPAGWSSMGQARRRRPDGTFASVVPIGEPGLYRFVYSGGDADEPTTAEVTDRFHLFYGDEYELVDIPYASRFGNAARQAEKYRVGRVFLAGDAAHVHLPIGGQGLNTGVQDAFNLGWKLAAVLTGQVPDGLLDTYETERHPVGASVLANVRAQSAVQGPDPGNTALHDILTTLLALPDANRVTAGMISGLGVDYGGPGHVGTRLPDFRTGTGWASELFHTGHGVLLATREDHLAPALPYHGRIVSALVDALPWDDVEAVLVRPDGYVCAAAPGEDVKGPLRAWFGAAECSSANI</sequence>
<dbReference type="Pfam" id="PF21274">
    <property type="entry name" value="Rng_hyd_C"/>
    <property type="match status" value="1"/>
</dbReference>
<dbReference type="InterPro" id="IPR050641">
    <property type="entry name" value="RIFMO-like"/>
</dbReference>
<organism evidence="5 6">
    <name type="scientific">Actinoallomurus bryophytorum</name>
    <dbReference type="NCBI Taxonomy" id="1490222"/>
    <lineage>
        <taxon>Bacteria</taxon>
        <taxon>Bacillati</taxon>
        <taxon>Actinomycetota</taxon>
        <taxon>Actinomycetes</taxon>
        <taxon>Streptosporangiales</taxon>
        <taxon>Thermomonosporaceae</taxon>
        <taxon>Actinoallomurus</taxon>
    </lineage>
</organism>